<dbReference type="RefSeq" id="WP_088050535.1">
    <property type="nucleotide sequence ID" value="NZ_BMJD01000004.1"/>
</dbReference>
<comment type="caution">
    <text evidence="1">The sequence shown here is derived from an EMBL/GenBank/DDBJ whole genome shotgun (WGS) entry which is preliminary data.</text>
</comment>
<dbReference type="SUPFAM" id="SSF51735">
    <property type="entry name" value="NAD(P)-binding Rossmann-fold domains"/>
    <property type="match status" value="1"/>
</dbReference>
<dbReference type="Proteomes" id="UP000621492">
    <property type="component" value="Unassembled WGS sequence"/>
</dbReference>
<name>A0A9W5X4C1_9BACI</name>
<reference evidence="1" key="2">
    <citation type="submission" date="2020-09" db="EMBL/GenBank/DDBJ databases">
        <authorList>
            <person name="Sun Q."/>
            <person name="Zhou Y."/>
        </authorList>
    </citation>
    <scope>NUCLEOTIDE SEQUENCE</scope>
    <source>
        <strain evidence="1">CGMCC 1.15454</strain>
    </source>
</reference>
<organism evidence="1 2">
    <name type="scientific">Lentibacillus populi</name>
    <dbReference type="NCBI Taxonomy" id="1827502"/>
    <lineage>
        <taxon>Bacteria</taxon>
        <taxon>Bacillati</taxon>
        <taxon>Bacillota</taxon>
        <taxon>Bacilli</taxon>
        <taxon>Bacillales</taxon>
        <taxon>Bacillaceae</taxon>
        <taxon>Lentibacillus</taxon>
    </lineage>
</organism>
<accession>A0A9W5X4C1</accession>
<dbReference type="Gene3D" id="3.40.50.720">
    <property type="entry name" value="NAD(P)-binding Rossmann-like Domain"/>
    <property type="match status" value="1"/>
</dbReference>
<evidence type="ECO:0000313" key="1">
    <source>
        <dbReference type="EMBL" id="GGB34103.1"/>
    </source>
</evidence>
<gene>
    <name evidence="1" type="ORF">GCM10011409_09430</name>
</gene>
<evidence type="ECO:0000313" key="2">
    <source>
        <dbReference type="Proteomes" id="UP000621492"/>
    </source>
</evidence>
<dbReference type="AlphaFoldDB" id="A0A9W5X4C1"/>
<keyword evidence="2" id="KW-1185">Reference proteome</keyword>
<proteinExistence type="predicted"/>
<sequence length="182" mass="20351">MKHALIIGGTGMLMDVSKWLIQQSAYTSVIARNREKLNRLQSAGSTANVDLVSQDYKNTEALREIIQNAIANYGAIDTVVAWVHGDAPQAIPAILDEISSRQKAVYNFFHIKGSSYHLKSIQSQVSTPENCQYRDIQLGFVAEGNTSRWLNHKEIAEGVITAIKNSKKRMVIGQLEPWEKRP</sequence>
<protein>
    <submittedName>
        <fullName evidence="1">Short-chain dehydrogenase</fullName>
    </submittedName>
</protein>
<dbReference type="InterPro" id="IPR036291">
    <property type="entry name" value="NAD(P)-bd_dom_sf"/>
</dbReference>
<dbReference type="EMBL" id="BMJD01000004">
    <property type="protein sequence ID" value="GGB34103.1"/>
    <property type="molecule type" value="Genomic_DNA"/>
</dbReference>
<dbReference type="NCBIfam" id="NF006168">
    <property type="entry name" value="PRK08309.1"/>
    <property type="match status" value="1"/>
</dbReference>
<reference evidence="1" key="1">
    <citation type="journal article" date="2014" name="Int. J. Syst. Evol. Microbiol.">
        <title>Complete genome sequence of Corynebacterium casei LMG S-19264T (=DSM 44701T), isolated from a smear-ripened cheese.</title>
        <authorList>
            <consortium name="US DOE Joint Genome Institute (JGI-PGF)"/>
            <person name="Walter F."/>
            <person name="Albersmeier A."/>
            <person name="Kalinowski J."/>
            <person name="Ruckert C."/>
        </authorList>
    </citation>
    <scope>NUCLEOTIDE SEQUENCE</scope>
    <source>
        <strain evidence="1">CGMCC 1.15454</strain>
    </source>
</reference>